<organism evidence="2 3">
    <name type="scientific">Niastella vici</name>
    <dbReference type="NCBI Taxonomy" id="1703345"/>
    <lineage>
        <taxon>Bacteria</taxon>
        <taxon>Pseudomonadati</taxon>
        <taxon>Bacteroidota</taxon>
        <taxon>Chitinophagia</taxon>
        <taxon>Chitinophagales</taxon>
        <taxon>Chitinophagaceae</taxon>
        <taxon>Niastella</taxon>
    </lineage>
</organism>
<comment type="caution">
    <text evidence="2">The sequence shown here is derived from an EMBL/GenBank/DDBJ whole genome shotgun (WGS) entry which is preliminary data.</text>
</comment>
<reference evidence="2 3" key="1">
    <citation type="submission" date="2016-03" db="EMBL/GenBank/DDBJ databases">
        <title>Niastella vici sp. nov., isolated from farmland soil.</title>
        <authorList>
            <person name="Chen L."/>
            <person name="Wang D."/>
            <person name="Yang S."/>
            <person name="Wang G."/>
        </authorList>
    </citation>
    <scope>NUCLEOTIDE SEQUENCE [LARGE SCALE GENOMIC DNA]</scope>
    <source>
        <strain evidence="2 3">DJ57</strain>
    </source>
</reference>
<keyword evidence="1" id="KW-0812">Transmembrane</keyword>
<keyword evidence="1" id="KW-1133">Transmembrane helix</keyword>
<sequence length="74" mass="8131">MSASCGRHTLLVIISKTGVMKIYYGLILLLITMFYAGCAAIETIFKAGMWWGIILVVLVIGGIFFLISKVFGKK</sequence>
<name>A0A1V9FSL9_9BACT</name>
<feature type="transmembrane region" description="Helical" evidence="1">
    <location>
        <begin position="50"/>
        <end position="71"/>
    </location>
</feature>
<evidence type="ECO:0000313" key="3">
    <source>
        <dbReference type="Proteomes" id="UP000192796"/>
    </source>
</evidence>
<keyword evidence="3" id="KW-1185">Reference proteome</keyword>
<evidence type="ECO:0000313" key="2">
    <source>
        <dbReference type="EMBL" id="OQP61355.1"/>
    </source>
</evidence>
<dbReference type="AlphaFoldDB" id="A0A1V9FSL9"/>
<feature type="transmembrane region" description="Helical" evidence="1">
    <location>
        <begin position="22"/>
        <end position="44"/>
    </location>
</feature>
<evidence type="ECO:0000256" key="1">
    <source>
        <dbReference type="SAM" id="Phobius"/>
    </source>
</evidence>
<gene>
    <name evidence="2" type="ORF">A3860_06495</name>
</gene>
<proteinExistence type="predicted"/>
<evidence type="ECO:0008006" key="4">
    <source>
        <dbReference type="Google" id="ProtNLM"/>
    </source>
</evidence>
<dbReference type="Proteomes" id="UP000192796">
    <property type="component" value="Unassembled WGS sequence"/>
</dbReference>
<accession>A0A1V9FSL9</accession>
<dbReference type="STRING" id="1703345.A3860_06495"/>
<protein>
    <recommendedName>
        <fullName evidence="4">Phosphatidate cytidylyltransferase</fullName>
    </recommendedName>
</protein>
<keyword evidence="1" id="KW-0472">Membrane</keyword>
<dbReference type="EMBL" id="LVYD01000058">
    <property type="protein sequence ID" value="OQP61355.1"/>
    <property type="molecule type" value="Genomic_DNA"/>
</dbReference>